<dbReference type="AlphaFoldDB" id="A0A4Y9FRH1"/>
<sequence length="104" mass="11733">MGRLIYDHIGPAVEIDDRTLAHLQVVITTKLRRHESFTLSWTRPDEFGRTTIWIHPAIPVKFDFDDAEPTDLNRAWIQRLVDSANNGGGIILTGEHEDTSAPVS</sequence>
<reference evidence="2 3" key="1">
    <citation type="submission" date="2019-03" db="EMBL/GenBank/DDBJ databases">
        <title>Diversity of the mouse oral microbiome.</title>
        <authorList>
            <person name="Joseph S."/>
            <person name="Aduse-Opoku J."/>
            <person name="Curtis M."/>
            <person name="Wade W."/>
            <person name="Hashim A."/>
        </authorList>
    </citation>
    <scope>NUCLEOTIDE SEQUENCE [LARGE SCALE GENOMIC DNA]</scope>
    <source>
        <strain evidence="2 3">P1012</strain>
    </source>
</reference>
<name>A0A4Y9FRH1_9MICO</name>
<comment type="caution">
    <text evidence="2">The sequence shown here is derived from an EMBL/GenBank/DDBJ whole genome shotgun (WGS) entry which is preliminary data.</text>
</comment>
<dbReference type="Pfam" id="PF25355">
    <property type="entry name" value="DUF7882"/>
    <property type="match status" value="1"/>
</dbReference>
<dbReference type="EMBL" id="SPQB01000040">
    <property type="protein sequence ID" value="TFU31825.1"/>
    <property type="molecule type" value="Genomic_DNA"/>
</dbReference>
<accession>A0A4Y9FRH1</accession>
<evidence type="ECO:0000259" key="1">
    <source>
        <dbReference type="Pfam" id="PF25355"/>
    </source>
</evidence>
<protein>
    <recommendedName>
        <fullName evidence="1">DUF7882 domain-containing protein</fullName>
    </recommendedName>
</protein>
<evidence type="ECO:0000313" key="2">
    <source>
        <dbReference type="EMBL" id="TFU31825.1"/>
    </source>
</evidence>
<organism evidence="2 3">
    <name type="scientific">Microbacterium paludicola</name>
    <dbReference type="NCBI Taxonomy" id="300019"/>
    <lineage>
        <taxon>Bacteria</taxon>
        <taxon>Bacillati</taxon>
        <taxon>Actinomycetota</taxon>
        <taxon>Actinomycetes</taxon>
        <taxon>Micrococcales</taxon>
        <taxon>Microbacteriaceae</taxon>
        <taxon>Microbacterium</taxon>
    </lineage>
</organism>
<dbReference type="OrthoDB" id="5123855at2"/>
<feature type="domain" description="DUF7882" evidence="1">
    <location>
        <begin position="1"/>
        <end position="93"/>
    </location>
</feature>
<dbReference type="RefSeq" id="WP_135115245.1">
    <property type="nucleotide sequence ID" value="NZ_BAAANG010000018.1"/>
</dbReference>
<proteinExistence type="predicted"/>
<gene>
    <name evidence="2" type="ORF">E4U02_12915</name>
</gene>
<dbReference type="Proteomes" id="UP000298358">
    <property type="component" value="Unassembled WGS sequence"/>
</dbReference>
<keyword evidence="3" id="KW-1185">Reference proteome</keyword>
<evidence type="ECO:0000313" key="3">
    <source>
        <dbReference type="Proteomes" id="UP000298358"/>
    </source>
</evidence>
<dbReference type="InterPro" id="IPR057204">
    <property type="entry name" value="DUF7882"/>
</dbReference>